<accession>A0A645C8A5</accession>
<sequence length="77" mass="7464">MIAGFDGIDSNGTIAINGGAVNLTSQRAGGGTAAIDASGGYTHTGGEVTTNDGSEAGMGMPGGQGFGPQGNQPPRRR</sequence>
<evidence type="ECO:0000256" key="1">
    <source>
        <dbReference type="SAM" id="MobiDB-lite"/>
    </source>
</evidence>
<dbReference type="EMBL" id="VSSQ01025415">
    <property type="protein sequence ID" value="MPM73521.1"/>
    <property type="molecule type" value="Genomic_DNA"/>
</dbReference>
<feature type="region of interest" description="Disordered" evidence="1">
    <location>
        <begin position="23"/>
        <end position="77"/>
    </location>
</feature>
<feature type="compositionally biased region" description="Gly residues" evidence="1">
    <location>
        <begin position="59"/>
        <end position="68"/>
    </location>
</feature>
<name>A0A645C8A5_9ZZZZ</name>
<gene>
    <name evidence="2" type="ORF">SDC9_120503</name>
</gene>
<dbReference type="AlphaFoldDB" id="A0A645C8A5"/>
<evidence type="ECO:0000313" key="2">
    <source>
        <dbReference type="EMBL" id="MPM73521.1"/>
    </source>
</evidence>
<comment type="caution">
    <text evidence="2">The sequence shown here is derived from an EMBL/GenBank/DDBJ whole genome shotgun (WGS) entry which is preliminary data.</text>
</comment>
<proteinExistence type="predicted"/>
<reference evidence="2" key="1">
    <citation type="submission" date="2019-08" db="EMBL/GenBank/DDBJ databases">
        <authorList>
            <person name="Kucharzyk K."/>
            <person name="Murdoch R.W."/>
            <person name="Higgins S."/>
            <person name="Loffler F."/>
        </authorList>
    </citation>
    <scope>NUCLEOTIDE SEQUENCE</scope>
</reference>
<protein>
    <submittedName>
        <fullName evidence="2">Uncharacterized protein</fullName>
    </submittedName>
</protein>
<organism evidence="2">
    <name type="scientific">bioreactor metagenome</name>
    <dbReference type="NCBI Taxonomy" id="1076179"/>
    <lineage>
        <taxon>unclassified sequences</taxon>
        <taxon>metagenomes</taxon>
        <taxon>ecological metagenomes</taxon>
    </lineage>
</organism>